<gene>
    <name evidence="2" type="ORF">D7V21_06155</name>
</gene>
<dbReference type="GO" id="GO:0008233">
    <property type="term" value="F:peptidase activity"/>
    <property type="evidence" value="ECO:0007669"/>
    <property type="project" value="InterPro"/>
</dbReference>
<dbReference type="Proteomes" id="UP000269001">
    <property type="component" value="Unassembled WGS sequence"/>
</dbReference>
<keyword evidence="3" id="KW-1185">Reference proteome</keyword>
<dbReference type="GO" id="GO:0016020">
    <property type="term" value="C:membrane"/>
    <property type="evidence" value="ECO:0007669"/>
    <property type="project" value="InterPro"/>
</dbReference>
<accession>A0A3A8F1C0</accession>
<reference evidence="2 3" key="1">
    <citation type="submission" date="2018-09" db="EMBL/GenBank/DDBJ databases">
        <title>The draft genome of Acinetobacter spp. strains.</title>
        <authorList>
            <person name="Qin J."/>
            <person name="Feng Y."/>
            <person name="Zong Z."/>
        </authorList>
    </citation>
    <scope>NUCLEOTIDE SEQUENCE [LARGE SCALE GENOMIC DNA]</scope>
    <source>
        <strain evidence="2 3">WCHAc060096</strain>
    </source>
</reference>
<dbReference type="Gene3D" id="3.90.70.10">
    <property type="entry name" value="Cysteine proteinases"/>
    <property type="match status" value="1"/>
</dbReference>
<organism evidence="2 3">
    <name type="scientific">Acinetobacter guerrae</name>
    <dbReference type="NCBI Taxonomy" id="1843371"/>
    <lineage>
        <taxon>Bacteria</taxon>
        <taxon>Pseudomonadati</taxon>
        <taxon>Pseudomonadota</taxon>
        <taxon>Gammaproteobacteria</taxon>
        <taxon>Moraxellales</taxon>
        <taxon>Moraxellaceae</taxon>
        <taxon>Acinetobacter</taxon>
    </lineage>
</organism>
<dbReference type="AlphaFoldDB" id="A0A3A8F1C0"/>
<evidence type="ECO:0000259" key="1">
    <source>
        <dbReference type="Pfam" id="PF03412"/>
    </source>
</evidence>
<name>A0A3A8F1C0_9GAMM</name>
<protein>
    <submittedName>
        <fullName evidence="2">Peptidase C39</fullName>
    </submittedName>
</protein>
<evidence type="ECO:0000313" key="2">
    <source>
        <dbReference type="EMBL" id="RKG34931.1"/>
    </source>
</evidence>
<comment type="caution">
    <text evidence="2">The sequence shown here is derived from an EMBL/GenBank/DDBJ whole genome shotgun (WGS) entry which is preliminary data.</text>
</comment>
<feature type="domain" description="Peptidase C39" evidence="1">
    <location>
        <begin position="13"/>
        <end position="68"/>
    </location>
</feature>
<dbReference type="RefSeq" id="WP_120369644.1">
    <property type="nucleotide sequence ID" value="NZ_RAXU01000005.1"/>
</dbReference>
<dbReference type="GO" id="GO:0005524">
    <property type="term" value="F:ATP binding"/>
    <property type="evidence" value="ECO:0007669"/>
    <property type="project" value="InterPro"/>
</dbReference>
<proteinExistence type="predicted"/>
<dbReference type="Pfam" id="PF03412">
    <property type="entry name" value="Peptidase_C39"/>
    <property type="match status" value="1"/>
</dbReference>
<sequence>MALEIPESLLNLEANCGIFALWMLFQHHGIEMDVSELIEATQHVEEHGTFTIALAVALKKFGFDVSFYTDPDPDIDESEHLIYQQAQACNIPMGAALAYSEIQHAIESGQMAIVSYDTLDGVGNQSLIYSIDEQEICFFDSFDPMLASVFEQQRNAEGICRQVILINDRDMQPMQSSRFS</sequence>
<dbReference type="InterPro" id="IPR005074">
    <property type="entry name" value="Peptidase_C39"/>
</dbReference>
<evidence type="ECO:0000313" key="3">
    <source>
        <dbReference type="Proteomes" id="UP000269001"/>
    </source>
</evidence>
<dbReference type="EMBL" id="RAXU01000005">
    <property type="protein sequence ID" value="RKG34931.1"/>
    <property type="molecule type" value="Genomic_DNA"/>
</dbReference>
<dbReference type="GO" id="GO:0006508">
    <property type="term" value="P:proteolysis"/>
    <property type="evidence" value="ECO:0007669"/>
    <property type="project" value="InterPro"/>
</dbReference>